<dbReference type="AlphaFoldDB" id="R7TM89"/>
<dbReference type="Gene3D" id="2.60.40.10">
    <property type="entry name" value="Immunoglobulins"/>
    <property type="match status" value="3"/>
</dbReference>
<evidence type="ECO:0000256" key="1">
    <source>
        <dbReference type="ARBA" id="ARBA00004479"/>
    </source>
</evidence>
<feature type="domain" description="Ig-like" evidence="6">
    <location>
        <begin position="137"/>
        <end position="228"/>
    </location>
</feature>
<dbReference type="EMBL" id="AMQN01012055">
    <property type="status" value="NOT_ANNOTATED_CDS"/>
    <property type="molecule type" value="Genomic_DNA"/>
</dbReference>
<keyword evidence="5" id="KW-0393">Immunoglobulin domain</keyword>
<reference evidence="8" key="3">
    <citation type="submission" date="2015-06" db="UniProtKB">
        <authorList>
            <consortium name="EnsemblMetazoa"/>
        </authorList>
    </citation>
    <scope>IDENTIFICATION</scope>
</reference>
<dbReference type="HOGENOM" id="CLU_520988_0_0_1"/>
<dbReference type="InterPro" id="IPR036179">
    <property type="entry name" value="Ig-like_dom_sf"/>
</dbReference>
<organism evidence="7">
    <name type="scientific">Capitella teleta</name>
    <name type="common">Polychaete worm</name>
    <dbReference type="NCBI Taxonomy" id="283909"/>
    <lineage>
        <taxon>Eukaryota</taxon>
        <taxon>Metazoa</taxon>
        <taxon>Spiralia</taxon>
        <taxon>Lophotrochozoa</taxon>
        <taxon>Annelida</taxon>
        <taxon>Polychaeta</taxon>
        <taxon>Sedentaria</taxon>
        <taxon>Scolecida</taxon>
        <taxon>Capitellidae</taxon>
        <taxon>Capitella</taxon>
    </lineage>
</organism>
<keyword evidence="2" id="KW-0472">Membrane</keyword>
<dbReference type="InterPro" id="IPR007110">
    <property type="entry name" value="Ig-like_dom"/>
</dbReference>
<dbReference type="InterPro" id="IPR003599">
    <property type="entry name" value="Ig_sub"/>
</dbReference>
<gene>
    <name evidence="7" type="ORF">CAPTEDRAFT_222036</name>
</gene>
<evidence type="ECO:0000256" key="3">
    <source>
        <dbReference type="ARBA" id="ARBA00023157"/>
    </source>
</evidence>
<reference evidence="9" key="1">
    <citation type="submission" date="2012-12" db="EMBL/GenBank/DDBJ databases">
        <authorList>
            <person name="Hellsten U."/>
            <person name="Grimwood J."/>
            <person name="Chapman J.A."/>
            <person name="Shapiro H."/>
            <person name="Aerts A."/>
            <person name="Otillar R.P."/>
            <person name="Terry A.Y."/>
            <person name="Boore J.L."/>
            <person name="Simakov O."/>
            <person name="Marletaz F."/>
            <person name="Cho S.-J."/>
            <person name="Edsinger-Gonzales E."/>
            <person name="Havlak P."/>
            <person name="Kuo D.-H."/>
            <person name="Larsson T."/>
            <person name="Lv J."/>
            <person name="Arendt D."/>
            <person name="Savage R."/>
            <person name="Osoegawa K."/>
            <person name="de Jong P."/>
            <person name="Lindberg D.R."/>
            <person name="Seaver E.C."/>
            <person name="Weisblat D.A."/>
            <person name="Putnam N.H."/>
            <person name="Grigoriev I.V."/>
            <person name="Rokhsar D.S."/>
        </authorList>
    </citation>
    <scope>NUCLEOTIDE SEQUENCE</scope>
    <source>
        <strain evidence="9">I ESC-2004</strain>
    </source>
</reference>
<evidence type="ECO:0000256" key="4">
    <source>
        <dbReference type="ARBA" id="ARBA00023180"/>
    </source>
</evidence>
<evidence type="ECO:0000256" key="2">
    <source>
        <dbReference type="ARBA" id="ARBA00023136"/>
    </source>
</evidence>
<proteinExistence type="predicted"/>
<dbReference type="PROSITE" id="PS50835">
    <property type="entry name" value="IG_LIKE"/>
    <property type="match status" value="2"/>
</dbReference>
<dbReference type="InterPro" id="IPR013106">
    <property type="entry name" value="Ig_V-set"/>
</dbReference>
<comment type="subcellular location">
    <subcellularLocation>
        <location evidence="1">Membrane</location>
        <topology evidence="1">Single-pass type I membrane protein</topology>
    </subcellularLocation>
</comment>
<dbReference type="PANTHER" id="PTHR11640">
    <property type="entry name" value="NEPHRIN"/>
    <property type="match status" value="1"/>
</dbReference>
<dbReference type="EMBL" id="KB309267">
    <property type="protein sequence ID" value="ELT94953.1"/>
    <property type="molecule type" value="Genomic_DNA"/>
</dbReference>
<dbReference type="GO" id="GO:0050839">
    <property type="term" value="F:cell adhesion molecule binding"/>
    <property type="evidence" value="ECO:0007669"/>
    <property type="project" value="TreeGrafter"/>
</dbReference>
<sequence length="523" mass="58621">MDVKLIRRIIDQLMLAIKGLGRQPLLQGVLSGNCFSASLNGTGSKAFFPGEKGCHTPFYLAKRGCHGIREMLVPVSHTLLVLISLNTGSSPGIKDVLLSGHSFLQWRLVCPGKHVKFYVYAGVAMLSPGDVYVVNAGQTVTLHCEFYMEYFNLFDNPVIWKKSQHNEDSQINIMGNIVPPFLHTDRFEVHFIQSPPKFNLKLTMKNLAAEDSGNYTCEVRGEKSRVISTVTFYFFVRAPVQAITVTSDNATAMIPRSTKTLTFVEHQPGTLRCVSLGGYPPPDMQLFLSDNTNITRQFSLSYASSLSGEKGLKHMTFRTERWTHDFTASGKYDGQQVKCLVTVPGLEPNVSVINLQIQYVPIISCHPASARLGDRNIFIRCEIKARPRVTAFHWVLDHNGTTVAEGQIKGEYWTLVTDRGAFLLETRLYLREATRETFRKYTLVAENSLAKASQEIELVQEKDLPEANANVDPSMGGDPDLLPSRDQQSNPGYIFTNISAAFKSNHLLLMLLFLLQYLNQRCR</sequence>
<dbReference type="Pfam" id="PF07686">
    <property type="entry name" value="V-set"/>
    <property type="match status" value="1"/>
</dbReference>
<keyword evidence="4" id="KW-0325">Glycoprotein</keyword>
<keyword evidence="3" id="KW-1015">Disulfide bond</keyword>
<dbReference type="GO" id="GO:0005886">
    <property type="term" value="C:plasma membrane"/>
    <property type="evidence" value="ECO:0007669"/>
    <property type="project" value="TreeGrafter"/>
</dbReference>
<dbReference type="InterPro" id="IPR013783">
    <property type="entry name" value="Ig-like_fold"/>
</dbReference>
<dbReference type="SMART" id="SM00409">
    <property type="entry name" value="IG"/>
    <property type="match status" value="2"/>
</dbReference>
<evidence type="ECO:0000259" key="6">
    <source>
        <dbReference type="PROSITE" id="PS50835"/>
    </source>
</evidence>
<feature type="domain" description="Ig-like" evidence="6">
    <location>
        <begin position="348"/>
        <end position="459"/>
    </location>
</feature>
<evidence type="ECO:0000313" key="9">
    <source>
        <dbReference type="Proteomes" id="UP000014760"/>
    </source>
</evidence>
<evidence type="ECO:0000256" key="5">
    <source>
        <dbReference type="ARBA" id="ARBA00023319"/>
    </source>
</evidence>
<reference evidence="7 9" key="2">
    <citation type="journal article" date="2013" name="Nature">
        <title>Insights into bilaterian evolution from three spiralian genomes.</title>
        <authorList>
            <person name="Simakov O."/>
            <person name="Marletaz F."/>
            <person name="Cho S.J."/>
            <person name="Edsinger-Gonzales E."/>
            <person name="Havlak P."/>
            <person name="Hellsten U."/>
            <person name="Kuo D.H."/>
            <person name="Larsson T."/>
            <person name="Lv J."/>
            <person name="Arendt D."/>
            <person name="Savage R."/>
            <person name="Osoegawa K."/>
            <person name="de Jong P."/>
            <person name="Grimwood J."/>
            <person name="Chapman J.A."/>
            <person name="Shapiro H."/>
            <person name="Aerts A."/>
            <person name="Otillar R.P."/>
            <person name="Terry A.Y."/>
            <person name="Boore J.L."/>
            <person name="Grigoriev I.V."/>
            <person name="Lindberg D.R."/>
            <person name="Seaver E.C."/>
            <person name="Weisblat D.A."/>
            <person name="Putnam N.H."/>
            <person name="Rokhsar D.S."/>
        </authorList>
    </citation>
    <scope>NUCLEOTIDE SEQUENCE</scope>
    <source>
        <strain evidence="7 9">I ESC-2004</strain>
    </source>
</reference>
<evidence type="ECO:0000313" key="7">
    <source>
        <dbReference type="EMBL" id="ELT94953.1"/>
    </source>
</evidence>
<dbReference type="InterPro" id="IPR051275">
    <property type="entry name" value="Cell_adhesion_signaling"/>
</dbReference>
<evidence type="ECO:0000313" key="8">
    <source>
        <dbReference type="EnsemblMetazoa" id="CapteP222036"/>
    </source>
</evidence>
<dbReference type="OrthoDB" id="6478865at2759"/>
<dbReference type="SUPFAM" id="SSF48726">
    <property type="entry name" value="Immunoglobulin"/>
    <property type="match status" value="3"/>
</dbReference>
<dbReference type="OMA" id="GRENNEF"/>
<name>R7TM89_CAPTE</name>
<protein>
    <recommendedName>
        <fullName evidence="6">Ig-like domain-containing protein</fullName>
    </recommendedName>
</protein>
<accession>R7TM89</accession>
<dbReference type="EnsemblMetazoa" id="CapteT222036">
    <property type="protein sequence ID" value="CapteP222036"/>
    <property type="gene ID" value="CapteG222036"/>
</dbReference>
<dbReference type="GO" id="GO:0005911">
    <property type="term" value="C:cell-cell junction"/>
    <property type="evidence" value="ECO:0007669"/>
    <property type="project" value="TreeGrafter"/>
</dbReference>
<dbReference type="Proteomes" id="UP000014760">
    <property type="component" value="Unassembled WGS sequence"/>
</dbReference>
<keyword evidence="9" id="KW-1185">Reference proteome</keyword>
<dbReference type="PANTHER" id="PTHR11640:SF155">
    <property type="entry name" value="IG-LIKE DOMAIN-CONTAINING PROTEIN"/>
    <property type="match status" value="1"/>
</dbReference>
<dbReference type="GO" id="GO:0098609">
    <property type="term" value="P:cell-cell adhesion"/>
    <property type="evidence" value="ECO:0007669"/>
    <property type="project" value="TreeGrafter"/>
</dbReference>